<evidence type="ECO:0000313" key="1">
    <source>
        <dbReference type="EMBL" id="NIJ65044.1"/>
    </source>
</evidence>
<evidence type="ECO:0008006" key="3">
    <source>
        <dbReference type="Google" id="ProtNLM"/>
    </source>
</evidence>
<protein>
    <recommendedName>
        <fullName evidence="3">Tetratricopeptide repeat protein</fullName>
    </recommendedName>
</protein>
<dbReference type="EMBL" id="JAASQV010000002">
    <property type="protein sequence ID" value="NIJ65044.1"/>
    <property type="molecule type" value="Genomic_DNA"/>
</dbReference>
<dbReference type="RefSeq" id="WP_167299494.1">
    <property type="nucleotide sequence ID" value="NZ_JAASQV010000002.1"/>
</dbReference>
<comment type="caution">
    <text evidence="1">The sequence shown here is derived from an EMBL/GenBank/DDBJ whole genome shotgun (WGS) entry which is preliminary data.</text>
</comment>
<keyword evidence="2" id="KW-1185">Reference proteome</keyword>
<evidence type="ECO:0000313" key="2">
    <source>
        <dbReference type="Proteomes" id="UP000564677"/>
    </source>
</evidence>
<organism evidence="1 2">
    <name type="scientific">Sphingomonas leidyi</name>
    <dbReference type="NCBI Taxonomy" id="68569"/>
    <lineage>
        <taxon>Bacteria</taxon>
        <taxon>Pseudomonadati</taxon>
        <taxon>Pseudomonadota</taxon>
        <taxon>Alphaproteobacteria</taxon>
        <taxon>Sphingomonadales</taxon>
        <taxon>Sphingomonadaceae</taxon>
        <taxon>Sphingomonas</taxon>
    </lineage>
</organism>
<sequence length="304" mass="33165">MNKRILGGIAVAGLIAGIAHAEVLEIRGELAAPNREASLLRSISIDRIEGQDGEALARAIEQGLSGTHFSLMGGRAGRNNAEGSLTGGVTTGVDESPFRRREKRCVEKDSANQKKCIREEEVELRCRRRIVSVKADLRLVRNRDGRIVYSTTKPFTQESSWCEGNEGRPAPVEEVIADAIRNLGHSVRGDIAPTVSTYTIRVRESDKGMARDQAKRFKELVKLTKRDVRGACAGWAALAAEVPDHPSISFDLGLCAEQAGQYEKALELYHAAARAGASEGREGADRAIRLIAGREDAAIRARWR</sequence>
<reference evidence="1 2" key="1">
    <citation type="submission" date="2020-03" db="EMBL/GenBank/DDBJ databases">
        <title>Genomic Encyclopedia of Type Strains, Phase IV (KMG-IV): sequencing the most valuable type-strain genomes for metagenomic binning, comparative biology and taxonomic classification.</title>
        <authorList>
            <person name="Goeker M."/>
        </authorList>
    </citation>
    <scope>NUCLEOTIDE SEQUENCE [LARGE SCALE GENOMIC DNA]</scope>
    <source>
        <strain evidence="1 2">DSM 4733</strain>
    </source>
</reference>
<dbReference type="Proteomes" id="UP000564677">
    <property type="component" value="Unassembled WGS sequence"/>
</dbReference>
<dbReference type="AlphaFoldDB" id="A0A7X5UZD8"/>
<name>A0A7X5UZD8_9SPHN</name>
<proteinExistence type="predicted"/>
<accession>A0A7X5UZD8</accession>
<gene>
    <name evidence="1" type="ORF">FHR20_002006</name>
</gene>